<evidence type="ECO:0000313" key="2">
    <source>
        <dbReference type="Proteomes" id="UP000054997"/>
    </source>
</evidence>
<dbReference type="RefSeq" id="WP_058529612.1">
    <property type="nucleotide sequence ID" value="NZ_CAAAHZ010000004.1"/>
</dbReference>
<proteinExistence type="predicted"/>
<reference evidence="1 2" key="1">
    <citation type="submission" date="2015-11" db="EMBL/GenBank/DDBJ databases">
        <title>Genomic analysis of 38 Legionella species identifies large and diverse effector repertoires.</title>
        <authorList>
            <person name="Burstein D."/>
            <person name="Amaro F."/>
            <person name="Zusman T."/>
            <person name="Lifshitz Z."/>
            <person name="Cohen O."/>
            <person name="Gilbert J.A."/>
            <person name="Pupko T."/>
            <person name="Shuman H.A."/>
            <person name="Segal G."/>
        </authorList>
    </citation>
    <scope>NUCLEOTIDE SEQUENCE [LARGE SCALE GENOMIC DNA]</scope>
    <source>
        <strain evidence="1 2">ATCC 49505</strain>
    </source>
</reference>
<sequence>MGKISQSILQPEKSKQHLFGSKNTSRTLALVVNSPYETEDSATSYKSSSSYLQNAGFTVINKKACTYGDSPEDIHNKIKPLGQKETNELTAFFYCHGVVGWFFGQEGSHEAEMEGAIEFARYIRAFEQRTGMNVKNIVLSGCYTAVELFNREEGLYINSSARLLSMLLPAKNIVGFLGHHADAKVTHVYKKNDSKKKDAEEYVEVKPNAYEASVVFRDGNAIEKPQEELYCDHKYTKLFVEDSLKLGPTSQADIFKPALVKEELKENKYENWILETDENIGYFQEQVCAEKSEEIKKEFSKETERANLSSSLN</sequence>
<gene>
    <name evidence="1" type="ORF">Llon_1623</name>
</gene>
<dbReference type="STRING" id="45068.Llon_1623"/>
<dbReference type="EMBL" id="LNYK01000019">
    <property type="protein sequence ID" value="KTD20737.1"/>
    <property type="molecule type" value="Genomic_DNA"/>
</dbReference>
<accession>A0A0W0VKU7</accession>
<name>A0A0W0VKU7_9GAMM</name>
<comment type="caution">
    <text evidence="1">The sequence shown here is derived from an EMBL/GenBank/DDBJ whole genome shotgun (WGS) entry which is preliminary data.</text>
</comment>
<keyword evidence="2" id="KW-1185">Reference proteome</keyword>
<dbReference type="PATRIC" id="fig|45068.5.peg.1759"/>
<evidence type="ECO:0000313" key="1">
    <source>
        <dbReference type="EMBL" id="KTD20737.1"/>
    </source>
</evidence>
<dbReference type="AlphaFoldDB" id="A0A0W0VKU7"/>
<organism evidence="1 2">
    <name type="scientific">Legionella londiniensis</name>
    <dbReference type="NCBI Taxonomy" id="45068"/>
    <lineage>
        <taxon>Bacteria</taxon>
        <taxon>Pseudomonadati</taxon>
        <taxon>Pseudomonadota</taxon>
        <taxon>Gammaproteobacteria</taxon>
        <taxon>Legionellales</taxon>
        <taxon>Legionellaceae</taxon>
        <taxon>Legionella</taxon>
    </lineage>
</organism>
<protein>
    <submittedName>
        <fullName evidence="1">Uncharacterized protein</fullName>
    </submittedName>
</protein>
<dbReference type="OrthoDB" id="5654352at2"/>
<dbReference type="Proteomes" id="UP000054997">
    <property type="component" value="Unassembled WGS sequence"/>
</dbReference>